<evidence type="ECO:0000313" key="2">
    <source>
        <dbReference type="Proteomes" id="UP000280317"/>
    </source>
</evidence>
<dbReference type="KEGG" id="vg:77932179"/>
<evidence type="ECO:0000313" key="1">
    <source>
        <dbReference type="EMBL" id="AYN57866.1"/>
    </source>
</evidence>
<sequence length="131" mass="14208">MSIISLTLRGRAAAEATMLDACIVHRQGDLVTDPESGAVTRSQEVVYEGKCKLQQTLAQSGNAVAGEHEFTTQDVRWDTPVGSGPFRVDDVVTMTASELDDQIPGRTYRVAGRFNKTAATAQRIRVEELVA</sequence>
<gene>
    <name evidence="1" type="primary">11</name>
    <name evidence="1" type="ORF">PBI_FAJA_11</name>
</gene>
<dbReference type="Proteomes" id="UP000280317">
    <property type="component" value="Segment"/>
</dbReference>
<dbReference type="Pfam" id="PF19586">
    <property type="entry name" value="DUF6093"/>
    <property type="match status" value="1"/>
</dbReference>
<dbReference type="GeneID" id="77932179"/>
<dbReference type="InterPro" id="IPR046075">
    <property type="entry name" value="DUF6093"/>
</dbReference>
<name>A0A3G2KFV7_9CAUD</name>
<organism evidence="1 2">
    <name type="scientific">Arthrobacter phage Faja</name>
    <dbReference type="NCBI Taxonomy" id="2419957"/>
    <lineage>
        <taxon>Viruses</taxon>
        <taxon>Duplodnaviria</taxon>
        <taxon>Heunggongvirae</taxon>
        <taxon>Uroviricota</taxon>
        <taxon>Caudoviricetes</taxon>
        <taxon>Fajavirus</taxon>
        <taxon>Fajavirus faja</taxon>
    </lineage>
</organism>
<protein>
    <submittedName>
        <fullName evidence="1">Head-to-tail stopper</fullName>
    </submittedName>
</protein>
<dbReference type="RefSeq" id="YP_010656297.1">
    <property type="nucleotide sequence ID" value="NC_070837.1"/>
</dbReference>
<accession>A0A3G2KFV7</accession>
<reference evidence="1 2" key="1">
    <citation type="submission" date="2018-09" db="EMBL/GenBank/DDBJ databases">
        <authorList>
            <person name="Ulbrich M.C."/>
            <person name="Stoner T.H."/>
            <person name="Garlena R.A."/>
            <person name="Russell D.A."/>
            <person name="Pope W.H."/>
            <person name="Jacobs-Sera D."/>
            <person name="Hatfull G.F."/>
        </authorList>
    </citation>
    <scope>NUCLEOTIDE SEQUENCE [LARGE SCALE GENOMIC DNA]</scope>
</reference>
<keyword evidence="2" id="KW-1185">Reference proteome</keyword>
<proteinExistence type="predicted"/>
<dbReference type="EMBL" id="MH834612">
    <property type="protein sequence ID" value="AYN57866.1"/>
    <property type="molecule type" value="Genomic_DNA"/>
</dbReference>